<protein>
    <submittedName>
        <fullName evidence="1">Uncharacterized protein</fullName>
    </submittedName>
</protein>
<reference evidence="1" key="2">
    <citation type="journal article" date="2015" name="Fish Shellfish Immunol.">
        <title>Early steps in the European eel (Anguilla anguilla)-Vibrio vulnificus interaction in the gills: Role of the RtxA13 toxin.</title>
        <authorList>
            <person name="Callol A."/>
            <person name="Pajuelo D."/>
            <person name="Ebbesson L."/>
            <person name="Teles M."/>
            <person name="MacKenzie S."/>
            <person name="Amaro C."/>
        </authorList>
    </citation>
    <scope>NUCLEOTIDE SEQUENCE</scope>
</reference>
<dbReference type="EMBL" id="GBXM01063567">
    <property type="protein sequence ID" value="JAH45010.1"/>
    <property type="molecule type" value="Transcribed_RNA"/>
</dbReference>
<evidence type="ECO:0000313" key="1">
    <source>
        <dbReference type="EMBL" id="JAH45010.1"/>
    </source>
</evidence>
<sequence>MHADHSWKLLGDCVMVLCL</sequence>
<dbReference type="AlphaFoldDB" id="A0A0E9SWH8"/>
<organism evidence="1">
    <name type="scientific">Anguilla anguilla</name>
    <name type="common">European freshwater eel</name>
    <name type="synonym">Muraena anguilla</name>
    <dbReference type="NCBI Taxonomy" id="7936"/>
    <lineage>
        <taxon>Eukaryota</taxon>
        <taxon>Metazoa</taxon>
        <taxon>Chordata</taxon>
        <taxon>Craniata</taxon>
        <taxon>Vertebrata</taxon>
        <taxon>Euteleostomi</taxon>
        <taxon>Actinopterygii</taxon>
        <taxon>Neopterygii</taxon>
        <taxon>Teleostei</taxon>
        <taxon>Anguilliformes</taxon>
        <taxon>Anguillidae</taxon>
        <taxon>Anguilla</taxon>
    </lineage>
</organism>
<accession>A0A0E9SWH8</accession>
<proteinExistence type="predicted"/>
<reference evidence="1" key="1">
    <citation type="submission" date="2014-11" db="EMBL/GenBank/DDBJ databases">
        <authorList>
            <person name="Amaro Gonzalez C."/>
        </authorList>
    </citation>
    <scope>NUCLEOTIDE SEQUENCE</scope>
</reference>
<name>A0A0E9SWH8_ANGAN</name>